<accession>A0A9N9F8Z8</accession>
<protein>
    <submittedName>
        <fullName evidence="2">8531_t:CDS:1</fullName>
    </submittedName>
</protein>
<dbReference type="Proteomes" id="UP000789739">
    <property type="component" value="Unassembled WGS sequence"/>
</dbReference>
<feature type="compositionally biased region" description="Polar residues" evidence="1">
    <location>
        <begin position="61"/>
        <end position="75"/>
    </location>
</feature>
<feature type="non-terminal residue" evidence="2">
    <location>
        <position position="150"/>
    </location>
</feature>
<dbReference type="EMBL" id="CAJVPI010000312">
    <property type="protein sequence ID" value="CAG8517668.1"/>
    <property type="molecule type" value="Genomic_DNA"/>
</dbReference>
<name>A0A9N9F8Z8_9GLOM</name>
<dbReference type="AlphaFoldDB" id="A0A9N9F8Z8"/>
<comment type="caution">
    <text evidence="2">The sequence shown here is derived from an EMBL/GenBank/DDBJ whole genome shotgun (WGS) entry which is preliminary data.</text>
</comment>
<evidence type="ECO:0000313" key="2">
    <source>
        <dbReference type="EMBL" id="CAG8517668.1"/>
    </source>
</evidence>
<gene>
    <name evidence="2" type="ORF">PBRASI_LOCUS3451</name>
</gene>
<sequence>MLTGCTTPLGAFEEGWCKKSAEIIDIIWDRSKEIADSKVRLTLSELLTKTNIIGEIGDLGSKSSPDTISAVQPQNEKNRNKHAIREDSQSDDLFKKINEDDEEFLENEFLDTNTIEAFSEYQKRIPKTRKALTPAYWGILDLTKESLKNP</sequence>
<reference evidence="2" key="1">
    <citation type="submission" date="2021-06" db="EMBL/GenBank/DDBJ databases">
        <authorList>
            <person name="Kallberg Y."/>
            <person name="Tangrot J."/>
            <person name="Rosling A."/>
        </authorList>
    </citation>
    <scope>NUCLEOTIDE SEQUENCE</scope>
    <source>
        <strain evidence="2">BR232B</strain>
    </source>
</reference>
<organism evidence="2 3">
    <name type="scientific">Paraglomus brasilianum</name>
    <dbReference type="NCBI Taxonomy" id="144538"/>
    <lineage>
        <taxon>Eukaryota</taxon>
        <taxon>Fungi</taxon>
        <taxon>Fungi incertae sedis</taxon>
        <taxon>Mucoromycota</taxon>
        <taxon>Glomeromycotina</taxon>
        <taxon>Glomeromycetes</taxon>
        <taxon>Paraglomerales</taxon>
        <taxon>Paraglomeraceae</taxon>
        <taxon>Paraglomus</taxon>
    </lineage>
</organism>
<proteinExistence type="predicted"/>
<evidence type="ECO:0000256" key="1">
    <source>
        <dbReference type="SAM" id="MobiDB-lite"/>
    </source>
</evidence>
<dbReference type="OrthoDB" id="2430450at2759"/>
<feature type="compositionally biased region" description="Basic and acidic residues" evidence="1">
    <location>
        <begin position="83"/>
        <end position="92"/>
    </location>
</feature>
<keyword evidence="3" id="KW-1185">Reference proteome</keyword>
<feature type="region of interest" description="Disordered" evidence="1">
    <location>
        <begin position="60"/>
        <end position="92"/>
    </location>
</feature>
<evidence type="ECO:0000313" key="3">
    <source>
        <dbReference type="Proteomes" id="UP000789739"/>
    </source>
</evidence>